<dbReference type="GeneID" id="22572160"/>
<feature type="compositionally biased region" description="Basic and acidic residues" evidence="1">
    <location>
        <begin position="366"/>
        <end position="390"/>
    </location>
</feature>
<dbReference type="OrthoDB" id="267738at2759"/>
<evidence type="ECO:0000256" key="1">
    <source>
        <dbReference type="SAM" id="MobiDB-lite"/>
    </source>
</evidence>
<feature type="compositionally biased region" description="Gly residues" evidence="1">
    <location>
        <begin position="1176"/>
        <end position="1185"/>
    </location>
</feature>
<feature type="compositionally biased region" description="Low complexity" evidence="1">
    <location>
        <begin position="1250"/>
        <end position="1262"/>
    </location>
</feature>
<dbReference type="RefSeq" id="XP_010703846.1">
    <property type="nucleotide sequence ID" value="XM_010705544.1"/>
</dbReference>
<dbReference type="EMBL" id="CP009374">
    <property type="protein sequence ID" value="AIN95524.1"/>
    <property type="molecule type" value="Genomic_DNA"/>
</dbReference>
<feature type="region of interest" description="Disordered" evidence="1">
    <location>
        <begin position="171"/>
        <end position="217"/>
    </location>
</feature>
<feature type="region of interest" description="Disordered" evidence="1">
    <location>
        <begin position="1276"/>
        <end position="1329"/>
    </location>
</feature>
<feature type="region of interest" description="Disordered" evidence="1">
    <location>
        <begin position="457"/>
        <end position="479"/>
    </location>
</feature>
<feature type="compositionally biased region" description="Low complexity" evidence="1">
    <location>
        <begin position="1163"/>
        <end position="1175"/>
    </location>
</feature>
<dbReference type="VEuPathDB" id="TriTrypDB:LPAL13_050012900"/>
<feature type="compositionally biased region" description="Low complexity" evidence="1">
    <location>
        <begin position="299"/>
        <end position="312"/>
    </location>
</feature>
<feature type="compositionally biased region" description="Polar residues" evidence="1">
    <location>
        <begin position="1240"/>
        <end position="1249"/>
    </location>
</feature>
<evidence type="ECO:0000313" key="2">
    <source>
        <dbReference type="EMBL" id="AIN95524.1"/>
    </source>
</evidence>
<feature type="region of interest" description="Disordered" evidence="1">
    <location>
        <begin position="59"/>
        <end position="96"/>
    </location>
</feature>
<feature type="region of interest" description="Disordered" evidence="1">
    <location>
        <begin position="536"/>
        <end position="567"/>
    </location>
</feature>
<gene>
    <name evidence="2" type="ORF">LPMP_050820</name>
</gene>
<feature type="compositionally biased region" description="Polar residues" evidence="1">
    <location>
        <begin position="337"/>
        <end position="354"/>
    </location>
</feature>
<dbReference type="VEuPathDB" id="TriTrypDB:LPMP_050820"/>
<dbReference type="Proteomes" id="UP000063063">
    <property type="component" value="Chromosome 5"/>
</dbReference>
<sequence length="1500" mass="159197">MGNDMSIMSGGGRNKEAWGEACVRRVKHELPSPHPIPLVHGGYRMLPALLLDGELRSTADDKSSASSSRSVVTPSTYSTEHSVLSRANQNLRPQHRGRRMLLSDVTSATNLPAAAAPTQQQQPQKHTQYSMYAREMRRRVRDGGRFSLGHRSSGVDFMVANEFFSCSDSTVGSEADLDSSRGSLSSASTDIENYPGRAYSRRGMTPMEPTLPRRFGHPLSRRRAHDELFEHPLRHELNRVDGVPPIVLSYMPTAATSATSPLYAKSSSTGRAKTTTAKTVAVVVSGVDSGSDPPPALTSSRNSSHNSKSSASSRKESNAAPTSSARPSSWRKRLLWPTSQSDTHGSGNGSPTKRGSSHAAGGALSAHEEKKSKADAKKMREKGCDFERPWQQKQHPHRTRSSVAAAQASSETAGAAATSTNVEALAAETEVPITNESLGVMDNTELCELDFSAQKARRITSSEQRNTHADMKRQHTRSGGVLGGEYGSFMCVSMSPAQHHHATSEDDRGRCSANCVACLPRWSEFRVYQCSGISSHHSGSSSTHHHNHPVRHHHSGGDDGSNGIPGTALARLVDSRRHHHQLNYTNSTGGWQDLSSASSNDFFASEQQSRQHRMLYGMNGNLHRTGRRSCDDEDDDLNSESESSTASMREAAHLATGGGEAVAHSFGSLFAGLQAASLQSVASPSPGQPCIERFADGRLMESTTAMDYSAPTAQKTHDGSGKRTASRRPSTPGPHCSGRGVACVIPESSQDARHSPISVVPTPASVVAAEVLDNRKQVDTPGVICGALLARAPCRGDHDHDHVHVHAIANVSRCGSDHSSRGSDSSELNFSGSRNSSISPDVSLRGFVKSSRVKSPAKEVSPLLLPQPPTPQTAVARPEAPSFHRRSGGDGSANLSSTECVMASVPTLKGCSGGTRRRHHRGNIGNSGKGAVQTTTSVLTSDQGSSNALRPMRADSKDLILRPGRTTSTRRHRIGGDDDAPGGSGSRQRRPRNRTHSSNMRLSSFSFSSDSFLYGKVRGRLAKAAAVAANSHSTDRRHRASGSGGCEGTQAYVRHHTHGKDDSVASEASQSASVRKGETEGRPGGRHHRSGRHHRHKRHGVSTSSDQKREMRSRSHLRSKHGSGSEMGSMVAGLDDLLLGDGSRGAAGNLTSLYRRSVSSSLSSLAPSSRNSSVNGGVGGSGSGVGSSSVRVLRKRAAKARDLSTSSSVDSEANGCPHPHWSVPPSASQQQQQHPLNDHMQLSQRNSGPHQQQQQRRAAGATAAALLRHHLSLTTASNSSGDTVAASGSANGAATGGAYDTKTPPFMPSMGADISSSTDLSTDRPANSGGYRLTSEYSTVMHSHHLAQQQQRGAIMTTHDLIGKGHSSNSNYLLQPLRSLAAASSATMAAAPEMHSVVPSHSTSSGGARLLRMPLSRSPRHANSKSDGEIDSATVSFPGINGRGDGGSGAAAPSSVAALLSGPARDSSTRRRRPTTQNFTPLFVDMSRFKALHEALESSS</sequence>
<organism evidence="2 3">
    <name type="scientific">Leishmania panamensis</name>
    <dbReference type="NCBI Taxonomy" id="5679"/>
    <lineage>
        <taxon>Eukaryota</taxon>
        <taxon>Discoba</taxon>
        <taxon>Euglenozoa</taxon>
        <taxon>Kinetoplastea</taxon>
        <taxon>Metakinetoplastina</taxon>
        <taxon>Trypanosomatida</taxon>
        <taxon>Trypanosomatidae</taxon>
        <taxon>Leishmaniinae</taxon>
        <taxon>Leishmania</taxon>
        <taxon>Leishmania guyanensis species complex</taxon>
    </lineage>
</organism>
<feature type="compositionally biased region" description="Low complexity" evidence="1">
    <location>
        <begin position="1065"/>
        <end position="1074"/>
    </location>
</feature>
<feature type="compositionally biased region" description="Low complexity" evidence="1">
    <location>
        <begin position="401"/>
        <end position="419"/>
    </location>
</feature>
<name>A0A088RK20_LEIPA</name>
<feature type="compositionally biased region" description="Basic residues" evidence="1">
    <location>
        <begin position="1084"/>
        <end position="1100"/>
    </location>
</feature>
<feature type="region of interest" description="Disordered" evidence="1">
    <location>
        <begin position="813"/>
        <end position="1002"/>
    </location>
</feature>
<feature type="compositionally biased region" description="Basic residues" evidence="1">
    <location>
        <begin position="543"/>
        <end position="554"/>
    </location>
</feature>
<dbReference type="eggNOG" id="ENOG502SJF6">
    <property type="taxonomic scope" value="Eukaryota"/>
</dbReference>
<feature type="region of interest" description="Disordered" evidence="1">
    <location>
        <begin position="1163"/>
        <end position="1262"/>
    </location>
</feature>
<keyword evidence="3" id="KW-1185">Reference proteome</keyword>
<feature type="region of interest" description="Disordered" evidence="1">
    <location>
        <begin position="285"/>
        <end position="419"/>
    </location>
</feature>
<reference evidence="2 3" key="1">
    <citation type="journal article" date="2015" name="Sci. Rep.">
        <title>The genome of Leishmania panamensis: insights into genomics of the L. (Viannia) subgenus.</title>
        <authorList>
            <person name="Llanes A."/>
            <person name="Restrepo C.M."/>
            <person name="Vecchio G.D."/>
            <person name="Anguizola F.J."/>
            <person name="Lleonart R."/>
        </authorList>
    </citation>
    <scope>NUCLEOTIDE SEQUENCE [LARGE SCALE GENOMIC DNA]</scope>
    <source>
        <strain evidence="2 3">MHOM/PA/94/PSC-1</strain>
    </source>
</reference>
<feature type="region of interest" description="Disordered" evidence="1">
    <location>
        <begin position="1028"/>
        <end position="1128"/>
    </location>
</feature>
<feature type="region of interest" description="Disordered" evidence="1">
    <location>
        <begin position="707"/>
        <end position="739"/>
    </location>
</feature>
<feature type="compositionally biased region" description="Low complexity" evidence="1">
    <location>
        <begin position="64"/>
        <end position="79"/>
    </location>
</feature>
<feature type="compositionally biased region" description="Low complexity" evidence="1">
    <location>
        <begin position="1450"/>
        <end position="1464"/>
    </location>
</feature>
<accession>A0A088RK20</accession>
<evidence type="ECO:0000313" key="3">
    <source>
        <dbReference type="Proteomes" id="UP000063063"/>
    </source>
</evidence>
<feature type="compositionally biased region" description="Polar residues" evidence="1">
    <location>
        <begin position="827"/>
        <end position="840"/>
    </location>
</feature>
<protein>
    <submittedName>
        <fullName evidence="2">Uncharacterized protein</fullName>
    </submittedName>
</protein>
<feature type="region of interest" description="Disordered" evidence="1">
    <location>
        <begin position="623"/>
        <end position="647"/>
    </location>
</feature>
<feature type="compositionally biased region" description="Low complexity" evidence="1">
    <location>
        <begin position="1285"/>
        <end position="1298"/>
    </location>
</feature>
<feature type="compositionally biased region" description="Polar residues" evidence="1">
    <location>
        <begin position="80"/>
        <end position="92"/>
    </location>
</feature>
<dbReference type="KEGG" id="lpan:LPMP_050820"/>
<feature type="region of interest" description="Disordered" evidence="1">
    <location>
        <begin position="1416"/>
        <end position="1479"/>
    </location>
</feature>
<feature type="compositionally biased region" description="Polar residues" evidence="1">
    <location>
        <begin position="932"/>
        <end position="948"/>
    </location>
</feature>
<proteinExistence type="predicted"/>